<evidence type="ECO:0000313" key="14">
    <source>
        <dbReference type="EMBL" id="MQT14894.1"/>
    </source>
</evidence>
<keyword evidence="11 12" id="KW-0472">Membrane</keyword>
<dbReference type="GO" id="GO:0005524">
    <property type="term" value="F:ATP binding"/>
    <property type="evidence" value="ECO:0007669"/>
    <property type="project" value="UniProtKB-KW"/>
</dbReference>
<feature type="transmembrane region" description="Helical" evidence="12">
    <location>
        <begin position="804"/>
        <end position="823"/>
    </location>
</feature>
<keyword evidence="7" id="KW-0677">Repeat</keyword>
<dbReference type="Proteomes" id="UP000332515">
    <property type="component" value="Unassembled WGS sequence"/>
</dbReference>
<dbReference type="PANTHER" id="PTHR43790:SF9">
    <property type="entry name" value="GALACTOFURANOSE TRANSPORTER ATP-BINDING PROTEIN YTFR"/>
    <property type="match status" value="1"/>
</dbReference>
<dbReference type="PROSITE" id="PS00211">
    <property type="entry name" value="ABC_TRANSPORTER_1"/>
    <property type="match status" value="1"/>
</dbReference>
<dbReference type="Pfam" id="PF00005">
    <property type="entry name" value="ABC_tran"/>
    <property type="match status" value="2"/>
</dbReference>
<keyword evidence="5" id="KW-0762">Sugar transport</keyword>
<dbReference type="AlphaFoldDB" id="A0A6A7Y6M1"/>
<name>A0A6A7Y6M1_9HYPH</name>
<evidence type="ECO:0000256" key="12">
    <source>
        <dbReference type="SAM" id="Phobius"/>
    </source>
</evidence>
<evidence type="ECO:0000256" key="3">
    <source>
        <dbReference type="ARBA" id="ARBA00022448"/>
    </source>
</evidence>
<dbReference type="EMBL" id="VWNA01000002">
    <property type="protein sequence ID" value="MQT14894.1"/>
    <property type="molecule type" value="Genomic_DNA"/>
</dbReference>
<reference evidence="14 15" key="1">
    <citation type="submission" date="2019-09" db="EMBL/GenBank/DDBJ databases">
        <title>Segnochrobactrum spirostomi gen. nov., sp. nov., isolated from the ciliate Spirostomum cf. yagiui and description of a novel family, Segnochrobactraceae fam. nov. within the order Rhizobiales of the class Alphaproteobacteria.</title>
        <authorList>
            <person name="Akter S."/>
            <person name="Shazib S.U.A."/>
            <person name="Shin M.K."/>
        </authorList>
    </citation>
    <scope>NUCLEOTIDE SEQUENCE [LARGE SCALE GENOMIC DNA]</scope>
    <source>
        <strain evidence="14 15">Sp-1</strain>
    </source>
</reference>
<keyword evidence="6 12" id="KW-0812">Transmembrane</keyword>
<dbReference type="GO" id="GO:0005886">
    <property type="term" value="C:plasma membrane"/>
    <property type="evidence" value="ECO:0007669"/>
    <property type="project" value="UniProtKB-SubCell"/>
</dbReference>
<dbReference type="CDD" id="cd03216">
    <property type="entry name" value="ABC_Carb_Monos_I"/>
    <property type="match status" value="1"/>
</dbReference>
<evidence type="ECO:0000256" key="1">
    <source>
        <dbReference type="ARBA" id="ARBA00004651"/>
    </source>
</evidence>
<dbReference type="InterPro" id="IPR003439">
    <property type="entry name" value="ABC_transporter-like_ATP-bd"/>
</dbReference>
<organism evidence="14 15">
    <name type="scientific">Segnochrobactrum spirostomi</name>
    <dbReference type="NCBI Taxonomy" id="2608987"/>
    <lineage>
        <taxon>Bacteria</taxon>
        <taxon>Pseudomonadati</taxon>
        <taxon>Pseudomonadota</taxon>
        <taxon>Alphaproteobacteria</taxon>
        <taxon>Hyphomicrobiales</taxon>
        <taxon>Segnochrobactraceae</taxon>
        <taxon>Segnochrobactrum</taxon>
    </lineage>
</organism>
<evidence type="ECO:0000256" key="4">
    <source>
        <dbReference type="ARBA" id="ARBA00022475"/>
    </source>
</evidence>
<feature type="domain" description="ABC transporter" evidence="13">
    <location>
        <begin position="6"/>
        <end position="236"/>
    </location>
</feature>
<feature type="transmembrane region" description="Helical" evidence="12">
    <location>
        <begin position="519"/>
        <end position="540"/>
    </location>
</feature>
<evidence type="ECO:0000256" key="9">
    <source>
        <dbReference type="ARBA" id="ARBA00022840"/>
    </source>
</evidence>
<evidence type="ECO:0000256" key="2">
    <source>
        <dbReference type="ARBA" id="ARBA00005417"/>
    </source>
</evidence>
<dbReference type="SUPFAM" id="SSF52540">
    <property type="entry name" value="P-loop containing nucleoside triphosphate hydrolases"/>
    <property type="match status" value="2"/>
</dbReference>
<comment type="subcellular location">
    <subcellularLocation>
        <location evidence="1">Cell membrane</location>
        <topology evidence="1">Multi-pass membrane protein</topology>
    </subcellularLocation>
</comment>
<evidence type="ECO:0000256" key="7">
    <source>
        <dbReference type="ARBA" id="ARBA00022737"/>
    </source>
</evidence>
<keyword evidence="9 14" id="KW-0067">ATP-binding</keyword>
<keyword evidence="4" id="KW-1003">Cell membrane</keyword>
<accession>A0A6A7Y6M1</accession>
<evidence type="ECO:0000259" key="13">
    <source>
        <dbReference type="PROSITE" id="PS50893"/>
    </source>
</evidence>
<feature type="domain" description="ABC transporter" evidence="13">
    <location>
        <begin position="249"/>
        <end position="492"/>
    </location>
</feature>
<dbReference type="PANTHER" id="PTHR43790">
    <property type="entry name" value="CARBOHYDRATE TRANSPORT ATP-BINDING PROTEIN MG119-RELATED"/>
    <property type="match status" value="1"/>
</dbReference>
<evidence type="ECO:0000256" key="10">
    <source>
        <dbReference type="ARBA" id="ARBA00022989"/>
    </source>
</evidence>
<sequence>MSDIVLRVERVSKTYPGVRALDTVSLDCRAGEVHAILGENGSGKSTLMKIASGVIAPDEGIVEIGGVRLSASDPGEAHALGLATVYQDDSLIREFTVAQNLYLGTHPGSVPFRDMATWAAAQLAPYGVEIPVRALVGDLTPAQRQFVEIVKALLIRPRVLLLDEPTSTLDLHGVRQLAAMVRDLTARGTGILYVSHRLPEILDLAQRVSILRDGVHQGTFDVTPDISEHDLVVRMIGRDVEGEYPPKPADRADATVLSVENLTGRAFHGVSFQAARGEILGFAGAEGNGQREALRAIVGLEEASGTVRCGDALVDNASPDTALRDGVAFLSADRAGEGVFPELSVQKNMMLTQLRAFLAKGLLSAGREQSAAARMRTEFTVAAAGLDVPVIGLSGGNQQKVVLARTFRSGAKAVLIDEPTQGVDAGARYEIYKAIRENIRSDGTCIVNSSDAQELAGICDRVLVFSRGAIVRELEGSEVTEENIVGAFLTARHGGATERDADAAGPLQRLAAMASNGSAIWWMPLVLLAVLTLAVGSWAATQSDVFLRAINIRHILLAAAPAGIVAMAQLMVLLVRGLDVSVGSLMSLTVVVASFIVSSGGPPMLAIGALGCLGLGLIVGLANGSLVRLAGINPVITTIGMLSVLQGIAFLLRPIPGGLIDPAFAEFLRTRIGFLPLSALFLVAIAVAGDWWLTRTRSGLEMRATGFREEAARRNGVRVQRVQIRAYVLAGGLAALAGLFLGSEVGVGHPTVAQNYALTSIAAAVLGGAALSGGRGSYSGALFGAVFFTLMINVISILGLSSSVGVIASGIMTLLSVFLYSGLKEFERLVRGLRRRRKPAALAPAE</sequence>
<comment type="caution">
    <text evidence="14">The sequence shown here is derived from an EMBL/GenBank/DDBJ whole genome shotgun (WGS) entry which is preliminary data.</text>
</comment>
<dbReference type="InterPro" id="IPR017871">
    <property type="entry name" value="ABC_transporter-like_CS"/>
</dbReference>
<dbReference type="InterPro" id="IPR050107">
    <property type="entry name" value="ABC_carbohydrate_import_ATPase"/>
</dbReference>
<keyword evidence="3" id="KW-0813">Transport</keyword>
<feature type="transmembrane region" description="Helical" evidence="12">
    <location>
        <begin position="778"/>
        <end position="798"/>
    </location>
</feature>
<dbReference type="Gene3D" id="3.40.50.300">
    <property type="entry name" value="P-loop containing nucleotide triphosphate hydrolases"/>
    <property type="match status" value="2"/>
</dbReference>
<dbReference type="CDD" id="cd06579">
    <property type="entry name" value="TM_PBP1_transp_AraH_like"/>
    <property type="match status" value="1"/>
</dbReference>
<protein>
    <submittedName>
        <fullName evidence="14">ATP-binding cassette domain-containing protein</fullName>
    </submittedName>
</protein>
<keyword evidence="15" id="KW-1185">Reference proteome</keyword>
<dbReference type="SMART" id="SM00382">
    <property type="entry name" value="AAA"/>
    <property type="match status" value="2"/>
</dbReference>
<evidence type="ECO:0000256" key="5">
    <source>
        <dbReference type="ARBA" id="ARBA00022597"/>
    </source>
</evidence>
<feature type="transmembrane region" description="Helical" evidence="12">
    <location>
        <begin position="604"/>
        <end position="622"/>
    </location>
</feature>
<keyword evidence="10 12" id="KW-1133">Transmembrane helix</keyword>
<dbReference type="GO" id="GO:0016887">
    <property type="term" value="F:ATP hydrolysis activity"/>
    <property type="evidence" value="ECO:0007669"/>
    <property type="project" value="InterPro"/>
</dbReference>
<evidence type="ECO:0000313" key="15">
    <source>
        <dbReference type="Proteomes" id="UP000332515"/>
    </source>
</evidence>
<dbReference type="RefSeq" id="WP_153488466.1">
    <property type="nucleotide sequence ID" value="NZ_VWNA01000002.1"/>
</dbReference>
<dbReference type="GO" id="GO:0022857">
    <property type="term" value="F:transmembrane transporter activity"/>
    <property type="evidence" value="ECO:0007669"/>
    <property type="project" value="InterPro"/>
</dbReference>
<feature type="transmembrane region" description="Helical" evidence="12">
    <location>
        <begin position="629"/>
        <end position="652"/>
    </location>
</feature>
<dbReference type="CDD" id="cd03215">
    <property type="entry name" value="ABC_Carb_Monos_II"/>
    <property type="match status" value="1"/>
</dbReference>
<dbReference type="PROSITE" id="PS50893">
    <property type="entry name" value="ABC_TRANSPORTER_2"/>
    <property type="match status" value="2"/>
</dbReference>
<gene>
    <name evidence="14" type="ORF">F0357_20010</name>
</gene>
<evidence type="ECO:0000256" key="8">
    <source>
        <dbReference type="ARBA" id="ARBA00022741"/>
    </source>
</evidence>
<feature type="transmembrane region" description="Helical" evidence="12">
    <location>
        <begin position="724"/>
        <end position="741"/>
    </location>
</feature>
<evidence type="ECO:0000256" key="6">
    <source>
        <dbReference type="ARBA" id="ARBA00022692"/>
    </source>
</evidence>
<dbReference type="InterPro" id="IPR001851">
    <property type="entry name" value="ABC_transp_permease"/>
</dbReference>
<feature type="transmembrane region" description="Helical" evidence="12">
    <location>
        <begin position="753"/>
        <end position="771"/>
    </location>
</feature>
<feature type="transmembrane region" description="Helical" evidence="12">
    <location>
        <begin position="672"/>
        <end position="693"/>
    </location>
</feature>
<dbReference type="InterPro" id="IPR027417">
    <property type="entry name" value="P-loop_NTPase"/>
</dbReference>
<feature type="transmembrane region" description="Helical" evidence="12">
    <location>
        <begin position="552"/>
        <end position="573"/>
    </location>
</feature>
<comment type="similarity">
    <text evidence="2">Belongs to the ABC transporter superfamily.</text>
</comment>
<proteinExistence type="inferred from homology"/>
<keyword evidence="8" id="KW-0547">Nucleotide-binding</keyword>
<dbReference type="InterPro" id="IPR003593">
    <property type="entry name" value="AAA+_ATPase"/>
</dbReference>
<dbReference type="Pfam" id="PF02653">
    <property type="entry name" value="BPD_transp_2"/>
    <property type="match status" value="1"/>
</dbReference>
<evidence type="ECO:0000256" key="11">
    <source>
        <dbReference type="ARBA" id="ARBA00023136"/>
    </source>
</evidence>